<sequence length="403" mass="45510">MNRSYLVLQGTASPFFHQLASALRVRGNEVCRVNFCGGDLVYGGTSTENCDFNAPLETLGDWYADAVRTRGVTDVLLFGDCRDVHVPMHDVAHRMGVEVHVFEEGYVRPYWITLENHGVNGRSKLPRDPAWYREVYRNLPQFRAPIATGYNLKERAFHDMRYRWANAAYAHRYRHYQSHRPRNGLFEYAGLAARAIRNRGFHREADYLTRELRDHAQRYFLFPLQLNSDAQVVVHSPFDGICGAIDAVVASFAAHAAPDTQLVIKNHPLDTGLINYRQHTLRIARRLGVANRVHFIDAGHLPTLLEHAQGVVVINSTVGLSALHHGTPLVVLGEAIYDMQGLTWQHGLDTFWQAPDCPDMALYTAFLHFVIHNTQINGDFYTRGGIGMALVGVVQRLEARDAA</sequence>
<evidence type="ECO:0008006" key="3">
    <source>
        <dbReference type="Google" id="ProtNLM"/>
    </source>
</evidence>
<dbReference type="InterPro" id="IPR007833">
    <property type="entry name" value="Capsule_polysaccharide_synth"/>
</dbReference>
<dbReference type="OrthoDB" id="9794206at2"/>
<dbReference type="SUPFAM" id="SSF53756">
    <property type="entry name" value="UDP-Glycosyltransferase/glycogen phosphorylase"/>
    <property type="match status" value="1"/>
</dbReference>
<organism evidence="1 2">
    <name type="scientific">Pandoraea captiosa</name>
    <dbReference type="NCBI Taxonomy" id="2508302"/>
    <lineage>
        <taxon>Bacteria</taxon>
        <taxon>Pseudomonadati</taxon>
        <taxon>Pseudomonadota</taxon>
        <taxon>Betaproteobacteria</taxon>
        <taxon>Burkholderiales</taxon>
        <taxon>Burkholderiaceae</taxon>
        <taxon>Pandoraea</taxon>
    </lineage>
</organism>
<reference evidence="1 2" key="1">
    <citation type="submission" date="2019-08" db="EMBL/GenBank/DDBJ databases">
        <authorList>
            <person name="Peeters C."/>
        </authorList>
    </citation>
    <scope>NUCLEOTIDE SEQUENCE [LARGE SCALE GENOMIC DNA]</scope>
    <source>
        <strain evidence="1 2">LMG 31118</strain>
    </source>
</reference>
<dbReference type="RefSeq" id="WP_150627236.1">
    <property type="nucleotide sequence ID" value="NZ_CABPSQ010000012.1"/>
</dbReference>
<dbReference type="Pfam" id="PF05159">
    <property type="entry name" value="Capsule_synth"/>
    <property type="match status" value="1"/>
</dbReference>
<proteinExistence type="predicted"/>
<name>A0A5E5AN59_9BURK</name>
<gene>
    <name evidence="1" type="ORF">PCA31118_04562</name>
</gene>
<protein>
    <recommendedName>
        <fullName evidence="3">Capsular biosynthesis protein</fullName>
    </recommendedName>
</protein>
<dbReference type="AlphaFoldDB" id="A0A5E5AN59"/>
<accession>A0A5E5AN59</accession>
<dbReference type="GO" id="GO:0015774">
    <property type="term" value="P:polysaccharide transport"/>
    <property type="evidence" value="ECO:0007669"/>
    <property type="project" value="InterPro"/>
</dbReference>
<dbReference type="EMBL" id="CABPSQ010000012">
    <property type="protein sequence ID" value="VVE73520.1"/>
    <property type="molecule type" value="Genomic_DNA"/>
</dbReference>
<dbReference type="Proteomes" id="UP000414136">
    <property type="component" value="Unassembled WGS sequence"/>
</dbReference>
<keyword evidence="2" id="KW-1185">Reference proteome</keyword>
<dbReference type="CDD" id="cd16441">
    <property type="entry name" value="beta_Kdo_transferase_KpsS"/>
    <property type="match status" value="1"/>
</dbReference>
<evidence type="ECO:0000313" key="2">
    <source>
        <dbReference type="Proteomes" id="UP000414136"/>
    </source>
</evidence>
<evidence type="ECO:0000313" key="1">
    <source>
        <dbReference type="EMBL" id="VVE73520.1"/>
    </source>
</evidence>
<dbReference type="GO" id="GO:0000271">
    <property type="term" value="P:polysaccharide biosynthetic process"/>
    <property type="evidence" value="ECO:0007669"/>
    <property type="project" value="InterPro"/>
</dbReference>